<dbReference type="Pfam" id="PF16694">
    <property type="entry name" value="Cytochrome_P460"/>
    <property type="match status" value="1"/>
</dbReference>
<organism evidence="2 3">
    <name type="scientific">Methyloceanibacter stevinii</name>
    <dbReference type="NCBI Taxonomy" id="1774970"/>
    <lineage>
        <taxon>Bacteria</taxon>
        <taxon>Pseudomonadati</taxon>
        <taxon>Pseudomonadota</taxon>
        <taxon>Alphaproteobacteria</taxon>
        <taxon>Hyphomicrobiales</taxon>
        <taxon>Hyphomicrobiaceae</taxon>
        <taxon>Methyloceanibacter</taxon>
    </lineage>
</organism>
<gene>
    <name evidence="2" type="ORF">AUC70_06230</name>
</gene>
<evidence type="ECO:0000313" key="2">
    <source>
        <dbReference type="EMBL" id="ODR95363.1"/>
    </source>
</evidence>
<dbReference type="Gene3D" id="3.50.70.20">
    <property type="entry name" value="Cytochrome P460"/>
    <property type="match status" value="1"/>
</dbReference>
<dbReference type="AlphaFoldDB" id="A0A1E3VP98"/>
<accession>A0A1E3VP98</accession>
<evidence type="ECO:0000313" key="3">
    <source>
        <dbReference type="Proteomes" id="UP000094172"/>
    </source>
</evidence>
<comment type="caution">
    <text evidence="2">The sequence shown here is derived from an EMBL/GenBank/DDBJ whole genome shotgun (WGS) entry which is preliminary data.</text>
</comment>
<feature type="domain" description="Cytochrome P460" evidence="1">
    <location>
        <begin position="45"/>
        <end position="166"/>
    </location>
</feature>
<dbReference type="InterPro" id="IPR032033">
    <property type="entry name" value="Cytochrome_P460"/>
</dbReference>
<dbReference type="EMBL" id="LPWE01000011">
    <property type="protein sequence ID" value="ODR95363.1"/>
    <property type="molecule type" value="Genomic_DNA"/>
</dbReference>
<evidence type="ECO:0000259" key="1">
    <source>
        <dbReference type="Pfam" id="PF16694"/>
    </source>
</evidence>
<dbReference type="InterPro" id="IPR038142">
    <property type="entry name" value="Cytochrome_P460_sp"/>
</dbReference>
<reference evidence="2 3" key="1">
    <citation type="journal article" date="2016" name="Environ. Microbiol.">
        <title>New Methyloceanibacter diversity from North Sea sediments includes methanotroph containing solely the soluble methane monooxygenase.</title>
        <authorList>
            <person name="Vekeman B."/>
            <person name="Kerckhof F.M."/>
            <person name="Cremers G."/>
            <person name="de Vos P."/>
            <person name="Vandamme P."/>
            <person name="Boon N."/>
            <person name="Op den Camp H.J."/>
            <person name="Heylen K."/>
        </authorList>
    </citation>
    <scope>NUCLEOTIDE SEQUENCE [LARGE SCALE GENOMIC DNA]</scope>
    <source>
        <strain evidence="2 3">R-67176</strain>
    </source>
</reference>
<dbReference type="STRING" id="1774970.AUC70_06230"/>
<sequence length="174" mass="19405">MAASLSPTGPVTAEPLTAASLERLLRVPEVDYRLEWVFLGAFSLRAEDPEDGAKGLHDVYAPREAVEAYRKTGTFPDGTVLVKDSFLTKTEEMTTGTVSYADHLKGRFVLVRDSTNRNAKNSPLWGDGWGWAFFEGEETEKTVTTDYRKDCLGCHEPVRSQDFLHTQAYPTLGR</sequence>
<protein>
    <submittedName>
        <fullName evidence="2">Cytochrome c, class I</fullName>
    </submittedName>
</protein>
<name>A0A1E3VP98_9HYPH</name>
<dbReference type="Proteomes" id="UP000094172">
    <property type="component" value="Unassembled WGS sequence"/>
</dbReference>
<dbReference type="CDD" id="cd20750">
    <property type="entry name" value="cyt_c_I"/>
    <property type="match status" value="1"/>
</dbReference>
<proteinExistence type="predicted"/>
<keyword evidence="3" id="KW-1185">Reference proteome</keyword>